<evidence type="ECO:0000256" key="1">
    <source>
        <dbReference type="SAM" id="MobiDB-lite"/>
    </source>
</evidence>
<name>A0ABQ4B5I9_9ACTN</name>
<evidence type="ECO:0000313" key="3">
    <source>
        <dbReference type="EMBL" id="GIE65924.1"/>
    </source>
</evidence>
<evidence type="ECO:0000313" key="4">
    <source>
        <dbReference type="Proteomes" id="UP000624709"/>
    </source>
</evidence>
<proteinExistence type="predicted"/>
<feature type="region of interest" description="Disordered" evidence="1">
    <location>
        <begin position="28"/>
        <end position="85"/>
    </location>
</feature>
<dbReference type="PROSITE" id="PS51257">
    <property type="entry name" value="PROKAR_LIPOPROTEIN"/>
    <property type="match status" value="1"/>
</dbReference>
<sequence length="234" mass="23558">MSVARTILLTVAIAATVAIAGCDPDQNVSAPPNAGESAAPSVEASTAAASPAPVQAPVQTPIAAPATKTTAATPRRTTKTTAAKPADGRLGEIIHTGLDATAVSEWVIYGVPASGGSTAFAFRLSELQNNGILARTVDITETTGSPLAAGFHALEPASELEGGRKTPAFGYFAGTPATIFGIAGSKKVAARTAPWSANTSVTVFWFDNTQVTPDTALTGVTALDVNGKTIAVAR</sequence>
<feature type="signal peptide" evidence="2">
    <location>
        <begin position="1"/>
        <end position="20"/>
    </location>
</feature>
<protein>
    <submittedName>
        <fullName evidence="3">Uncharacterized protein</fullName>
    </submittedName>
</protein>
<gene>
    <name evidence="3" type="ORF">Apa02nite_020320</name>
</gene>
<feature type="chain" id="PRO_5046730965" evidence="2">
    <location>
        <begin position="21"/>
        <end position="234"/>
    </location>
</feature>
<accession>A0ABQ4B5I9</accession>
<organism evidence="3 4">
    <name type="scientific">Actinoplanes palleronii</name>
    <dbReference type="NCBI Taxonomy" id="113570"/>
    <lineage>
        <taxon>Bacteria</taxon>
        <taxon>Bacillati</taxon>
        <taxon>Actinomycetota</taxon>
        <taxon>Actinomycetes</taxon>
        <taxon>Micromonosporales</taxon>
        <taxon>Micromonosporaceae</taxon>
        <taxon>Actinoplanes</taxon>
    </lineage>
</organism>
<comment type="caution">
    <text evidence="3">The sequence shown here is derived from an EMBL/GenBank/DDBJ whole genome shotgun (WGS) entry which is preliminary data.</text>
</comment>
<dbReference type="RefSeq" id="WP_203824800.1">
    <property type="nucleotide sequence ID" value="NZ_BAAATY010000004.1"/>
</dbReference>
<evidence type="ECO:0000256" key="2">
    <source>
        <dbReference type="SAM" id="SignalP"/>
    </source>
</evidence>
<keyword evidence="2" id="KW-0732">Signal</keyword>
<dbReference type="Proteomes" id="UP000624709">
    <property type="component" value="Unassembled WGS sequence"/>
</dbReference>
<dbReference type="EMBL" id="BOMS01000026">
    <property type="protein sequence ID" value="GIE65924.1"/>
    <property type="molecule type" value="Genomic_DNA"/>
</dbReference>
<feature type="compositionally biased region" description="Low complexity" evidence="1">
    <location>
        <begin position="36"/>
        <end position="85"/>
    </location>
</feature>
<reference evidence="3 4" key="1">
    <citation type="submission" date="2021-01" db="EMBL/GenBank/DDBJ databases">
        <title>Whole genome shotgun sequence of Actinoplanes palleronii NBRC 14916.</title>
        <authorList>
            <person name="Komaki H."/>
            <person name="Tamura T."/>
        </authorList>
    </citation>
    <scope>NUCLEOTIDE SEQUENCE [LARGE SCALE GENOMIC DNA]</scope>
    <source>
        <strain evidence="3 4">NBRC 14916</strain>
    </source>
</reference>
<keyword evidence="4" id="KW-1185">Reference proteome</keyword>